<dbReference type="SMART" id="SM00530">
    <property type="entry name" value="HTH_XRE"/>
    <property type="match status" value="1"/>
</dbReference>
<keyword evidence="3" id="KW-1185">Reference proteome</keyword>
<dbReference type="SUPFAM" id="SSF47413">
    <property type="entry name" value="lambda repressor-like DNA-binding domains"/>
    <property type="match status" value="1"/>
</dbReference>
<dbReference type="CDD" id="cd00093">
    <property type="entry name" value="HTH_XRE"/>
    <property type="match status" value="1"/>
</dbReference>
<gene>
    <name evidence="2" type="ORF">PEPS_47140</name>
</gene>
<dbReference type="InterPro" id="IPR010982">
    <property type="entry name" value="Lambda_DNA-bd_dom_sf"/>
</dbReference>
<accession>A0ABM7VN41</accession>
<dbReference type="Proteomes" id="UP001354989">
    <property type="component" value="Plasmid pPP10"/>
</dbReference>
<name>A0ABM7VN41_9BACT</name>
<evidence type="ECO:0000313" key="3">
    <source>
        <dbReference type="Proteomes" id="UP001354989"/>
    </source>
</evidence>
<dbReference type="RefSeq" id="WP_338399648.1">
    <property type="nucleotide sequence ID" value="NZ_AP025302.1"/>
</dbReference>
<geneLocation type="plasmid" evidence="2 3">
    <name>pPP10</name>
</geneLocation>
<evidence type="ECO:0000259" key="1">
    <source>
        <dbReference type="PROSITE" id="PS50943"/>
    </source>
</evidence>
<organism evidence="2 3">
    <name type="scientific">Persicobacter psychrovividus</name>
    <dbReference type="NCBI Taxonomy" id="387638"/>
    <lineage>
        <taxon>Bacteria</taxon>
        <taxon>Pseudomonadati</taxon>
        <taxon>Bacteroidota</taxon>
        <taxon>Cytophagia</taxon>
        <taxon>Cytophagales</taxon>
        <taxon>Persicobacteraceae</taxon>
        <taxon>Persicobacter</taxon>
    </lineage>
</organism>
<dbReference type="EMBL" id="AP025302">
    <property type="protein sequence ID" value="BDD02434.1"/>
    <property type="molecule type" value="Genomic_DNA"/>
</dbReference>
<dbReference type="Pfam" id="PF01381">
    <property type="entry name" value="HTH_3"/>
    <property type="match status" value="1"/>
</dbReference>
<keyword evidence="2" id="KW-0614">Plasmid</keyword>
<reference evidence="2 3" key="1">
    <citation type="submission" date="2021-12" db="EMBL/GenBank/DDBJ databases">
        <title>Genome sequencing of bacteria with rrn-lacking chromosome and rrn-plasmid.</title>
        <authorList>
            <person name="Anda M."/>
            <person name="Iwasaki W."/>
        </authorList>
    </citation>
    <scope>NUCLEOTIDE SEQUENCE [LARGE SCALE GENOMIC DNA]</scope>
    <source>
        <strain evidence="2 3">NBRC 101262</strain>
        <plasmid evidence="2 3">pPP10</plasmid>
    </source>
</reference>
<dbReference type="Gene3D" id="1.10.260.40">
    <property type="entry name" value="lambda repressor-like DNA-binding domains"/>
    <property type="match status" value="1"/>
</dbReference>
<protein>
    <recommendedName>
        <fullName evidence="1">HTH cro/C1-type domain-containing protein</fullName>
    </recommendedName>
</protein>
<proteinExistence type="predicted"/>
<sequence>MSIGKYIRALRQENEKTLHQVSIKTDIDSPLLSKIERGERLPTSEQISKLSEFYGVNKPLLESKCIAEKILKNHGASKVTYDAVVMVQEVLHKYSVKETDK</sequence>
<feature type="domain" description="HTH cro/C1-type" evidence="1">
    <location>
        <begin position="7"/>
        <end position="61"/>
    </location>
</feature>
<dbReference type="InterPro" id="IPR001387">
    <property type="entry name" value="Cro/C1-type_HTH"/>
</dbReference>
<evidence type="ECO:0000313" key="2">
    <source>
        <dbReference type="EMBL" id="BDD02434.1"/>
    </source>
</evidence>
<dbReference type="PROSITE" id="PS50943">
    <property type="entry name" value="HTH_CROC1"/>
    <property type="match status" value="1"/>
</dbReference>